<dbReference type="GO" id="GO:0016779">
    <property type="term" value="F:nucleotidyltransferase activity"/>
    <property type="evidence" value="ECO:0007669"/>
    <property type="project" value="UniProtKB-KW"/>
</dbReference>
<keyword evidence="3" id="KW-0819">tRNA processing</keyword>
<keyword evidence="4" id="KW-0548">Nucleotidyltransferase</keyword>
<comment type="similarity">
    <text evidence="2">Belongs to the tRNA nucleotidyltransferase/poly(A) polymerase family.</text>
</comment>
<evidence type="ECO:0000313" key="9">
    <source>
        <dbReference type="EMBL" id="AWV90330.1"/>
    </source>
</evidence>
<proteinExistence type="inferred from homology"/>
<dbReference type="InterPro" id="IPR052390">
    <property type="entry name" value="tRNA_nt/polyA_polymerase"/>
</dbReference>
<gene>
    <name evidence="9" type="ORF">DN745_13725</name>
</gene>
<organism evidence="9 10">
    <name type="scientific">Bradymonas sediminis</name>
    <dbReference type="NCBI Taxonomy" id="1548548"/>
    <lineage>
        <taxon>Bacteria</taxon>
        <taxon>Deltaproteobacteria</taxon>
        <taxon>Bradymonadales</taxon>
        <taxon>Bradymonadaceae</taxon>
        <taxon>Bradymonas</taxon>
    </lineage>
</organism>
<keyword evidence="4" id="KW-0808">Transferase</keyword>
<dbReference type="EMBL" id="CP030032">
    <property type="protein sequence ID" value="AWV90330.1"/>
    <property type="molecule type" value="Genomic_DNA"/>
</dbReference>
<keyword evidence="5" id="KW-0479">Metal-binding</keyword>
<reference evidence="9 10" key="1">
    <citation type="submission" date="2018-06" db="EMBL/GenBank/DDBJ databases">
        <title>Lujinxingia sediminis gen. nov. sp. nov., a new facultative anaerobic member of the class Deltaproteobacteria, and proposal of Lujinxingaceae fam. nov.</title>
        <authorList>
            <person name="Guo L.-Y."/>
            <person name="Li C.-M."/>
            <person name="Wang S."/>
            <person name="Du Z.-J."/>
        </authorList>
    </citation>
    <scope>NUCLEOTIDE SEQUENCE [LARGE SCALE GENOMIC DNA]</scope>
    <source>
        <strain evidence="9 10">FA350</strain>
    </source>
</reference>
<dbReference type="Proteomes" id="UP000249799">
    <property type="component" value="Chromosome"/>
</dbReference>
<dbReference type="SUPFAM" id="SSF54631">
    <property type="entry name" value="CBS-domain pair"/>
    <property type="match status" value="1"/>
</dbReference>
<dbReference type="SUPFAM" id="SSF64182">
    <property type="entry name" value="DHH phosphoesterases"/>
    <property type="match status" value="1"/>
</dbReference>
<dbReference type="InterPro" id="IPR000644">
    <property type="entry name" value="CBS_dom"/>
</dbReference>
<evidence type="ECO:0000256" key="6">
    <source>
        <dbReference type="ARBA" id="ARBA00022741"/>
    </source>
</evidence>
<evidence type="ECO:0000256" key="5">
    <source>
        <dbReference type="ARBA" id="ARBA00022723"/>
    </source>
</evidence>
<dbReference type="GO" id="GO:0008033">
    <property type="term" value="P:tRNA processing"/>
    <property type="evidence" value="ECO:0007669"/>
    <property type="project" value="UniProtKB-KW"/>
</dbReference>
<dbReference type="InterPro" id="IPR046342">
    <property type="entry name" value="CBS_dom_sf"/>
</dbReference>
<dbReference type="PANTHER" id="PTHR47788">
    <property type="entry name" value="POLYA POLYMERASE"/>
    <property type="match status" value="1"/>
</dbReference>
<sequence length="456" mass="49333">MRVIITHANADLDAVASLVCARKLYGDAVCVRPRAVSLSTQRYLALHKDRAGLLRVPEVDAASVDEIVVVDVRNGRRLREYTEFFKTAKRVIVYDHHPASADDIEADEVNVEPVGSCATLLCERLQEAGIELNEWEATLALLGIYSDTGSLSFDGTTPRDIDAAAYLLRMGARLAVVNRYMRQRFTPEQFQLLTQMMGQLEEVSVDAVEIAISTGHAAKFVQSAAGVVEDVMRLGGHDAIFGVIGFDQGKRVQVVGRSRVPYINVGKILAGMGGGGHAGAGAASFKGRDEASVIAEIKEALNASDLSPTRVSDLMSSPVQTIGRDVSLGEAKALLERWNFSGAPVRSAESEEVCDAEVGDSSDVNCTIIDGIISRRDIARAEAGGNLHLPVASHMSHEVVAIPQDEPILDAFELMTQRDIGRLPVRDGGRLVGIITRSDILRRMYNQESLGLSEQK</sequence>
<dbReference type="RefSeq" id="WP_111335711.1">
    <property type="nucleotide sequence ID" value="NZ_CP030032.1"/>
</dbReference>
<keyword evidence="10" id="KW-1185">Reference proteome</keyword>
<dbReference type="SMART" id="SM00116">
    <property type="entry name" value="CBS"/>
    <property type="match status" value="2"/>
</dbReference>
<keyword evidence="6" id="KW-0547">Nucleotide-binding</keyword>
<dbReference type="GO" id="GO:0003723">
    <property type="term" value="F:RNA binding"/>
    <property type="evidence" value="ECO:0007669"/>
    <property type="project" value="UniProtKB-KW"/>
</dbReference>
<evidence type="ECO:0000256" key="3">
    <source>
        <dbReference type="ARBA" id="ARBA00022694"/>
    </source>
</evidence>
<dbReference type="Gene3D" id="3.10.310.30">
    <property type="match status" value="1"/>
</dbReference>
<evidence type="ECO:0000256" key="7">
    <source>
        <dbReference type="ARBA" id="ARBA00022842"/>
    </source>
</evidence>
<dbReference type="InterPro" id="IPR038763">
    <property type="entry name" value="DHH_sf"/>
</dbReference>
<dbReference type="GO" id="GO:0046872">
    <property type="term" value="F:metal ion binding"/>
    <property type="evidence" value="ECO:0007669"/>
    <property type="project" value="UniProtKB-KW"/>
</dbReference>
<comment type="cofactor">
    <cofactor evidence="1">
        <name>Mg(2+)</name>
        <dbReference type="ChEBI" id="CHEBI:18420"/>
    </cofactor>
</comment>
<dbReference type="InterPro" id="IPR001667">
    <property type="entry name" value="DDH_dom"/>
</dbReference>
<dbReference type="Pfam" id="PF00571">
    <property type="entry name" value="CBS"/>
    <property type="match status" value="2"/>
</dbReference>
<evidence type="ECO:0000256" key="2">
    <source>
        <dbReference type="ARBA" id="ARBA00007265"/>
    </source>
</evidence>
<evidence type="ECO:0000256" key="4">
    <source>
        <dbReference type="ARBA" id="ARBA00022695"/>
    </source>
</evidence>
<evidence type="ECO:0000256" key="1">
    <source>
        <dbReference type="ARBA" id="ARBA00001946"/>
    </source>
</evidence>
<dbReference type="Pfam" id="PF01368">
    <property type="entry name" value="DHH"/>
    <property type="match status" value="1"/>
</dbReference>
<dbReference type="AlphaFoldDB" id="A0A2Z4FN98"/>
<dbReference type="Gene3D" id="3.10.580.10">
    <property type="entry name" value="CBS-domain"/>
    <property type="match status" value="1"/>
</dbReference>
<dbReference type="KEGG" id="bsed:DN745_13725"/>
<protein>
    <submittedName>
        <fullName evidence="9">Uncharacterized protein</fullName>
    </submittedName>
</protein>
<dbReference type="OrthoDB" id="9805698at2"/>
<dbReference type="GO" id="GO:0000166">
    <property type="term" value="F:nucleotide binding"/>
    <property type="evidence" value="ECO:0007669"/>
    <property type="project" value="UniProtKB-KW"/>
</dbReference>
<evidence type="ECO:0000256" key="8">
    <source>
        <dbReference type="ARBA" id="ARBA00022884"/>
    </source>
</evidence>
<keyword evidence="7" id="KW-0460">Magnesium</keyword>
<accession>A0A2Z4FN98</accession>
<evidence type="ECO:0000313" key="10">
    <source>
        <dbReference type="Proteomes" id="UP000249799"/>
    </source>
</evidence>
<keyword evidence="8" id="KW-0694">RNA-binding</keyword>
<dbReference type="PANTHER" id="PTHR47788:SF1">
    <property type="entry name" value="A-ADDING TRNA NUCLEOTIDYLTRANSFERASE"/>
    <property type="match status" value="1"/>
</dbReference>
<dbReference type="Gene3D" id="3.90.1640.10">
    <property type="entry name" value="inorganic pyrophosphatase (n-terminal core)"/>
    <property type="match status" value="1"/>
</dbReference>
<dbReference type="PROSITE" id="PS51371">
    <property type="entry name" value="CBS"/>
    <property type="match status" value="1"/>
</dbReference>
<name>A0A2Z4FN98_9DELT</name>